<evidence type="ECO:0000313" key="1">
    <source>
        <dbReference type="EMBL" id="KAB3533604.1"/>
    </source>
</evidence>
<sequence length="125" mass="14120">MGTRTKAMVAITIALLVILAVKSLLIDPVTELDIDSKKYHDFVLENIEENYDNVIKPLISYKIVDINQITEDGETIILKRISQAEGWNSEAIKGQYQATVRFYFLGIFPYRDIEVQIKGGVVNGD</sequence>
<reference evidence="1 2" key="1">
    <citation type="submission" date="2019-10" db="EMBL/GenBank/DDBJ databases">
        <title>Alkaliphilus serpentinus sp. nov. and Alkaliphilus pronyensis sp. nov., two novel anaerobic alkaliphilic species isolated from the serpentinized-hosted hydrothermal field of the Prony Bay (New Caledonia).</title>
        <authorList>
            <person name="Postec A."/>
        </authorList>
    </citation>
    <scope>NUCLEOTIDE SEQUENCE [LARGE SCALE GENOMIC DNA]</scope>
    <source>
        <strain evidence="1 2">LacV</strain>
    </source>
</reference>
<dbReference type="AlphaFoldDB" id="A0A6I0F6X4"/>
<proteinExistence type="predicted"/>
<gene>
    <name evidence="1" type="ORF">F8154_10600</name>
</gene>
<dbReference type="RefSeq" id="WP_151861584.1">
    <property type="nucleotide sequence ID" value="NZ_WBZC01000039.1"/>
</dbReference>
<name>A0A6I0F6X4_9FIRM</name>
<dbReference type="EMBL" id="WBZC01000039">
    <property type="protein sequence ID" value="KAB3533604.1"/>
    <property type="molecule type" value="Genomic_DNA"/>
</dbReference>
<organism evidence="1 2">
    <name type="scientific">Alkaliphilus pronyensis</name>
    <dbReference type="NCBI Taxonomy" id="1482732"/>
    <lineage>
        <taxon>Bacteria</taxon>
        <taxon>Bacillati</taxon>
        <taxon>Bacillota</taxon>
        <taxon>Clostridia</taxon>
        <taxon>Peptostreptococcales</taxon>
        <taxon>Natronincolaceae</taxon>
        <taxon>Alkaliphilus</taxon>
    </lineage>
</organism>
<accession>A0A6I0F6X4</accession>
<dbReference type="OrthoDB" id="1954063at2"/>
<keyword evidence="2" id="KW-1185">Reference proteome</keyword>
<evidence type="ECO:0000313" key="2">
    <source>
        <dbReference type="Proteomes" id="UP000432715"/>
    </source>
</evidence>
<dbReference type="Proteomes" id="UP000432715">
    <property type="component" value="Unassembled WGS sequence"/>
</dbReference>
<protein>
    <submittedName>
        <fullName evidence="1">Uncharacterized protein</fullName>
    </submittedName>
</protein>
<comment type="caution">
    <text evidence="1">The sequence shown here is derived from an EMBL/GenBank/DDBJ whole genome shotgun (WGS) entry which is preliminary data.</text>
</comment>